<dbReference type="SUPFAM" id="SSF53335">
    <property type="entry name" value="S-adenosyl-L-methionine-dependent methyltransferases"/>
    <property type="match status" value="1"/>
</dbReference>
<gene>
    <name evidence="3" type="ORF">METZ01_LOCUS513055</name>
</gene>
<keyword evidence="1" id="KW-0808">Transferase</keyword>
<name>A0A383ETV4_9ZZZZ</name>
<reference evidence="3" key="1">
    <citation type="submission" date="2018-05" db="EMBL/GenBank/DDBJ databases">
        <authorList>
            <person name="Lanie J.A."/>
            <person name="Ng W.-L."/>
            <person name="Kazmierczak K.M."/>
            <person name="Andrzejewski T.M."/>
            <person name="Davidsen T.M."/>
            <person name="Wayne K.J."/>
            <person name="Tettelin H."/>
            <person name="Glass J.I."/>
            <person name="Rusch D."/>
            <person name="Podicherti R."/>
            <person name="Tsui H.-C.T."/>
            <person name="Winkler M.E."/>
        </authorList>
    </citation>
    <scope>NUCLEOTIDE SEQUENCE</scope>
</reference>
<accession>A0A383ETV4</accession>
<feature type="non-terminal residue" evidence="3">
    <location>
        <position position="1"/>
    </location>
</feature>
<dbReference type="AlphaFoldDB" id="A0A383ETV4"/>
<evidence type="ECO:0000259" key="2">
    <source>
        <dbReference type="Pfam" id="PF13649"/>
    </source>
</evidence>
<dbReference type="CDD" id="cd02440">
    <property type="entry name" value="AdoMet_MTases"/>
    <property type="match status" value="1"/>
</dbReference>
<dbReference type="PANTHER" id="PTHR43861">
    <property type="entry name" value="TRANS-ACONITATE 2-METHYLTRANSFERASE-RELATED"/>
    <property type="match status" value="1"/>
</dbReference>
<dbReference type="Gene3D" id="3.40.50.150">
    <property type="entry name" value="Vaccinia Virus protein VP39"/>
    <property type="match status" value="1"/>
</dbReference>
<dbReference type="EMBL" id="UINC01228756">
    <property type="protein sequence ID" value="SVE60201.1"/>
    <property type="molecule type" value="Genomic_DNA"/>
</dbReference>
<organism evidence="3">
    <name type="scientific">marine metagenome</name>
    <dbReference type="NCBI Taxonomy" id="408172"/>
    <lineage>
        <taxon>unclassified sequences</taxon>
        <taxon>metagenomes</taxon>
        <taxon>ecological metagenomes</taxon>
    </lineage>
</organism>
<sequence>VSSQQKWDRIYAQQNYPAPPNPLLQQYAFLFPNNATVLDLACGLGSNSLYLAQLGCRLTAWDISPVALQKLTIEADRLGVDINTVCLDINAASFDQQHFDLIIVNHYLDRNLAPPLVRALNPGGILFYQTFVRTSLPSNKRTGPRNPAYLLAQGELLSLFSDLHARVFIDLQSTGATGQGLRNQSLLIAEKD</sequence>
<dbReference type="GO" id="GO:0016740">
    <property type="term" value="F:transferase activity"/>
    <property type="evidence" value="ECO:0007669"/>
    <property type="project" value="UniProtKB-KW"/>
</dbReference>
<evidence type="ECO:0000313" key="3">
    <source>
        <dbReference type="EMBL" id="SVE60201.1"/>
    </source>
</evidence>
<proteinExistence type="predicted"/>
<dbReference type="InterPro" id="IPR029063">
    <property type="entry name" value="SAM-dependent_MTases_sf"/>
</dbReference>
<evidence type="ECO:0000256" key="1">
    <source>
        <dbReference type="ARBA" id="ARBA00022679"/>
    </source>
</evidence>
<protein>
    <recommendedName>
        <fullName evidence="2">Methyltransferase domain-containing protein</fullName>
    </recommendedName>
</protein>
<dbReference type="InterPro" id="IPR041698">
    <property type="entry name" value="Methyltransf_25"/>
</dbReference>
<feature type="domain" description="Methyltransferase" evidence="2">
    <location>
        <begin position="37"/>
        <end position="124"/>
    </location>
</feature>
<dbReference type="Pfam" id="PF13649">
    <property type="entry name" value="Methyltransf_25"/>
    <property type="match status" value="1"/>
</dbReference>